<name>A0AAD9VFN4_ACRCE</name>
<reference evidence="1" key="2">
    <citation type="journal article" date="2023" name="Science">
        <title>Genomic signatures of disease resistance in endangered staghorn corals.</title>
        <authorList>
            <person name="Vollmer S.V."/>
            <person name="Selwyn J.D."/>
            <person name="Despard B.A."/>
            <person name="Roesel C.L."/>
        </authorList>
    </citation>
    <scope>NUCLEOTIDE SEQUENCE</scope>
    <source>
        <strain evidence="1">K2</strain>
    </source>
</reference>
<dbReference type="EMBL" id="JARQWQ010000004">
    <property type="protein sequence ID" value="KAK2572165.1"/>
    <property type="molecule type" value="Genomic_DNA"/>
</dbReference>
<proteinExistence type="predicted"/>
<dbReference type="AlphaFoldDB" id="A0AAD9VFN4"/>
<organism evidence="1 2">
    <name type="scientific">Acropora cervicornis</name>
    <name type="common">Staghorn coral</name>
    <dbReference type="NCBI Taxonomy" id="6130"/>
    <lineage>
        <taxon>Eukaryota</taxon>
        <taxon>Metazoa</taxon>
        <taxon>Cnidaria</taxon>
        <taxon>Anthozoa</taxon>
        <taxon>Hexacorallia</taxon>
        <taxon>Scleractinia</taxon>
        <taxon>Astrocoeniina</taxon>
        <taxon>Acroporidae</taxon>
        <taxon>Acropora</taxon>
    </lineage>
</organism>
<evidence type="ECO:0000313" key="1">
    <source>
        <dbReference type="EMBL" id="KAK2572165.1"/>
    </source>
</evidence>
<keyword evidence="2" id="KW-1185">Reference proteome</keyword>
<protein>
    <submittedName>
        <fullName evidence="1">Uncharacterized protein</fullName>
    </submittedName>
</protein>
<gene>
    <name evidence="1" type="ORF">P5673_002375</name>
</gene>
<comment type="caution">
    <text evidence="1">The sequence shown here is derived from an EMBL/GenBank/DDBJ whole genome shotgun (WGS) entry which is preliminary data.</text>
</comment>
<evidence type="ECO:0000313" key="2">
    <source>
        <dbReference type="Proteomes" id="UP001249851"/>
    </source>
</evidence>
<sequence length="78" mass="9221">MSSRSADDTTDIRRQKILKETVDFYDEVKCSAQTGLIMQCFYFLFHLCDRIELQNNRIPTVHLDKIKPGLTEEKRKKL</sequence>
<accession>A0AAD9VFN4</accession>
<reference evidence="1" key="1">
    <citation type="journal article" date="2023" name="G3 (Bethesda)">
        <title>Whole genome assembly and annotation of the endangered Caribbean coral Acropora cervicornis.</title>
        <authorList>
            <person name="Selwyn J.D."/>
            <person name="Vollmer S.V."/>
        </authorList>
    </citation>
    <scope>NUCLEOTIDE SEQUENCE</scope>
    <source>
        <strain evidence="1">K2</strain>
    </source>
</reference>
<dbReference type="Proteomes" id="UP001249851">
    <property type="component" value="Unassembled WGS sequence"/>
</dbReference>